<dbReference type="GO" id="GO:0005096">
    <property type="term" value="F:GTPase activator activity"/>
    <property type="evidence" value="ECO:0007669"/>
    <property type="project" value="UniProtKB-KW"/>
</dbReference>
<dbReference type="PANTHER" id="PTHR46097">
    <property type="entry name" value="G PROTEIN-COUPLED RECEPTOR KINASE INTERACTING ARFGAP"/>
    <property type="match status" value="1"/>
</dbReference>
<dbReference type="EMBL" id="JAGTTL010000014">
    <property type="protein sequence ID" value="KAK6312866.1"/>
    <property type="molecule type" value="Genomic_DNA"/>
</dbReference>
<dbReference type="InterPro" id="IPR038508">
    <property type="entry name" value="ArfGAP_dom_sf"/>
</dbReference>
<dbReference type="AlphaFoldDB" id="A0AAN8LXL9"/>
<evidence type="ECO:0000313" key="14">
    <source>
        <dbReference type="Proteomes" id="UP001356427"/>
    </source>
</evidence>
<dbReference type="FunFam" id="1.20.120.330:FF:000002">
    <property type="entry name" value="ARF GTPase-activating protein GIT2 isoform 1"/>
    <property type="match status" value="1"/>
</dbReference>
<dbReference type="InterPro" id="IPR037278">
    <property type="entry name" value="ARFGAP/RecO"/>
</dbReference>
<name>A0AAN8LXL9_9TELE</name>
<evidence type="ECO:0000256" key="11">
    <source>
        <dbReference type="SAM" id="MobiDB-lite"/>
    </source>
</evidence>
<evidence type="ECO:0000256" key="1">
    <source>
        <dbReference type="ARBA" id="ARBA00022468"/>
    </source>
</evidence>
<organism evidence="13 14">
    <name type="scientific">Coregonus suidteri</name>
    <dbReference type="NCBI Taxonomy" id="861788"/>
    <lineage>
        <taxon>Eukaryota</taxon>
        <taxon>Metazoa</taxon>
        <taxon>Chordata</taxon>
        <taxon>Craniata</taxon>
        <taxon>Vertebrata</taxon>
        <taxon>Euteleostomi</taxon>
        <taxon>Actinopterygii</taxon>
        <taxon>Neopterygii</taxon>
        <taxon>Teleostei</taxon>
        <taxon>Protacanthopterygii</taxon>
        <taxon>Salmoniformes</taxon>
        <taxon>Salmonidae</taxon>
        <taxon>Coregoninae</taxon>
        <taxon>Coregonus</taxon>
    </lineage>
</organism>
<feature type="compositionally biased region" description="Acidic residues" evidence="11">
    <location>
        <begin position="378"/>
        <end position="396"/>
    </location>
</feature>
<feature type="region of interest" description="Disordered" evidence="11">
    <location>
        <begin position="478"/>
        <end position="612"/>
    </location>
</feature>
<feature type="compositionally biased region" description="Basic and acidic residues" evidence="11">
    <location>
        <begin position="400"/>
        <end position="409"/>
    </location>
</feature>
<feature type="repeat" description="ANK" evidence="8">
    <location>
        <begin position="159"/>
        <end position="191"/>
    </location>
</feature>
<dbReference type="InterPro" id="IPR001164">
    <property type="entry name" value="ArfGAP_dom"/>
</dbReference>
<dbReference type="Gene3D" id="1.20.5.170">
    <property type="match status" value="1"/>
</dbReference>
<dbReference type="InterPro" id="IPR036770">
    <property type="entry name" value="Ankyrin_rpt-contain_sf"/>
</dbReference>
<dbReference type="SMART" id="SM00555">
    <property type="entry name" value="GIT"/>
    <property type="match status" value="2"/>
</dbReference>
<dbReference type="SUPFAM" id="SSF48403">
    <property type="entry name" value="Ankyrin repeat"/>
    <property type="match status" value="1"/>
</dbReference>
<feature type="region of interest" description="Disordered" evidence="11">
    <location>
        <begin position="375"/>
        <end position="413"/>
    </location>
</feature>
<dbReference type="InterPro" id="IPR013724">
    <property type="entry name" value="GIT_SHD"/>
</dbReference>
<dbReference type="Proteomes" id="UP001356427">
    <property type="component" value="Unassembled WGS sequence"/>
</dbReference>
<sequence length="730" mass="81367">MPQEWRRWGQKPRWASVNRGVLICDECCSVHRSLGRHSSQVRHLTHTPWPPTQLQMVQMLYNNSANSIWEHSLLDPASVMSGKRKANPQDKVHPNKTEFIKAKYQMLAFVHRMPCRDDDSFTAKDLSKQLHSSVRTGNLETCLRLLSLGAQANFFHPEKGNTPLHVAAKAGQVFQAELLTVYGADPGAPDTSAKTPIDYARQTGYHDLADRLVEIQYELTDRLAFYLCGRKPDHKNGQHFIVPQMADSSLDLSELAKAAKKKLQSLSNHLFEELAMDVYDEVDRRETDAVWLATQNHSTLVTETTVVPFLPVNPEYSSTRNQGRQKLARFNAHEFATLVIDILSDAKRRQLGNSTTSPKENVELILKSVSILHGSEGLDNDQPDYDSVASDEDTDQEPSSGKDRTKSLDSDLSDGPVMVQEFLEVKHALSASEAKIKQLMKVNSNLSDELRLMQKKLHSLQSENTSLRRQGPTTHIYQVPISSGSEYTDPSSSSPSAMKRRQSAQASRPMSMSIYETGSGLKPYLPKGETPYPEEGIPTLQPFLPPHASKMEKQSSMSDGDYDNTTNDSELEDSGVGRRGRLRSSGWLGEGSSIPELDHLEAEPDPALPSTEDVIRKTEQITKNIQELLRAAQENKHDSFIPCSERIHVAVTEMAALFPKRPRSETVRGPLRLLTSSAFRLQGECRKAAPPEGGPGPDMQLVTQQVIQCAYDIAKAAKQLVTITTKENSN</sequence>
<dbReference type="Pfam" id="PF08518">
    <property type="entry name" value="GIT_SHD"/>
    <property type="match status" value="2"/>
</dbReference>
<dbReference type="PROSITE" id="PS50297">
    <property type="entry name" value="ANK_REP_REGION"/>
    <property type="match status" value="1"/>
</dbReference>
<dbReference type="FunFam" id="1.25.40.20:FF:000013">
    <property type="entry name" value="ARF GTPase-activating protein GIT1 isoform 1"/>
    <property type="match status" value="1"/>
</dbReference>
<dbReference type="GO" id="GO:0032012">
    <property type="term" value="P:regulation of ARF protein signal transduction"/>
    <property type="evidence" value="ECO:0007669"/>
    <property type="project" value="InterPro"/>
</dbReference>
<keyword evidence="14" id="KW-1185">Reference proteome</keyword>
<evidence type="ECO:0000256" key="4">
    <source>
        <dbReference type="ARBA" id="ARBA00022771"/>
    </source>
</evidence>
<reference evidence="13 14" key="1">
    <citation type="submission" date="2021-04" db="EMBL/GenBank/DDBJ databases">
        <authorList>
            <person name="De Guttry C."/>
            <person name="Zahm M."/>
            <person name="Klopp C."/>
            <person name="Cabau C."/>
            <person name="Louis A."/>
            <person name="Berthelot C."/>
            <person name="Parey E."/>
            <person name="Roest Crollius H."/>
            <person name="Montfort J."/>
            <person name="Robinson-Rechavi M."/>
            <person name="Bucao C."/>
            <person name="Bouchez O."/>
            <person name="Gislard M."/>
            <person name="Lluch J."/>
            <person name="Milhes M."/>
            <person name="Lampietro C."/>
            <person name="Lopez Roques C."/>
            <person name="Donnadieu C."/>
            <person name="Braasch I."/>
            <person name="Desvignes T."/>
            <person name="Postlethwait J."/>
            <person name="Bobe J."/>
            <person name="Wedekind C."/>
            <person name="Guiguen Y."/>
        </authorList>
    </citation>
    <scope>NUCLEOTIDE SEQUENCE [LARGE SCALE GENOMIC DNA]</scope>
    <source>
        <strain evidence="13">Cs_M1</strain>
        <tissue evidence="13">Blood</tissue>
    </source>
</reference>
<dbReference type="Pfam" id="PF12205">
    <property type="entry name" value="GIT1_C"/>
    <property type="match status" value="1"/>
</dbReference>
<comment type="caution">
    <text evidence="13">The sequence shown here is derived from an EMBL/GenBank/DDBJ whole genome shotgun (WGS) entry which is preliminary data.</text>
</comment>
<feature type="domain" description="Arf-GAP" evidence="12">
    <location>
        <begin position="12"/>
        <end position="117"/>
    </location>
</feature>
<evidence type="ECO:0000256" key="6">
    <source>
        <dbReference type="ARBA" id="ARBA00023043"/>
    </source>
</evidence>
<dbReference type="Gene3D" id="1.20.120.330">
    <property type="entry name" value="Nucleotidyltransferases domain 2"/>
    <property type="match status" value="1"/>
</dbReference>
<dbReference type="FunFam" id="1.10.220.150:FF:000003">
    <property type="entry name" value="ARF GTPase-activating protein GIT2 isoform 1"/>
    <property type="match status" value="1"/>
</dbReference>
<protein>
    <recommendedName>
        <fullName evidence="12">Arf-GAP domain-containing protein</fullName>
    </recommendedName>
</protein>
<evidence type="ECO:0000256" key="10">
    <source>
        <dbReference type="SAM" id="Coils"/>
    </source>
</evidence>
<dbReference type="GO" id="GO:0007420">
    <property type="term" value="P:brain development"/>
    <property type="evidence" value="ECO:0007669"/>
    <property type="project" value="InterPro"/>
</dbReference>
<keyword evidence="7 10" id="KW-0175">Coiled coil</keyword>
<gene>
    <name evidence="13" type="ORF">J4Q44_G00162130</name>
</gene>
<keyword evidence="5" id="KW-0862">Zinc</keyword>
<dbReference type="Pfam" id="PF12796">
    <property type="entry name" value="Ank_2"/>
    <property type="match status" value="1"/>
</dbReference>
<evidence type="ECO:0000256" key="9">
    <source>
        <dbReference type="PROSITE-ProRule" id="PRU00288"/>
    </source>
</evidence>
<dbReference type="PROSITE" id="PS50088">
    <property type="entry name" value="ANK_REPEAT"/>
    <property type="match status" value="1"/>
</dbReference>
<dbReference type="SMART" id="SM00248">
    <property type="entry name" value="ANK"/>
    <property type="match status" value="3"/>
</dbReference>
<dbReference type="Pfam" id="PF01412">
    <property type="entry name" value="ArfGap"/>
    <property type="match status" value="1"/>
</dbReference>
<keyword evidence="3" id="KW-0677">Repeat</keyword>
<dbReference type="SUPFAM" id="SSF57863">
    <property type="entry name" value="ArfGap/RecO-like zinc finger"/>
    <property type="match status" value="1"/>
</dbReference>
<feature type="compositionally biased region" description="Low complexity" evidence="11">
    <location>
        <begin position="482"/>
        <end position="497"/>
    </location>
</feature>
<dbReference type="Pfam" id="PF16559">
    <property type="entry name" value="GIT_CC"/>
    <property type="match status" value="1"/>
</dbReference>
<dbReference type="InterPro" id="IPR032352">
    <property type="entry name" value="GIT1/2_CC"/>
</dbReference>
<evidence type="ECO:0000256" key="2">
    <source>
        <dbReference type="ARBA" id="ARBA00022723"/>
    </source>
</evidence>
<dbReference type="Gene3D" id="1.25.40.20">
    <property type="entry name" value="Ankyrin repeat-containing domain"/>
    <property type="match status" value="1"/>
</dbReference>
<evidence type="ECO:0000256" key="3">
    <source>
        <dbReference type="ARBA" id="ARBA00022737"/>
    </source>
</evidence>
<dbReference type="GO" id="GO:0036465">
    <property type="term" value="P:synaptic vesicle recycling"/>
    <property type="evidence" value="ECO:0007669"/>
    <property type="project" value="TreeGrafter"/>
</dbReference>
<dbReference type="SMART" id="SM00105">
    <property type="entry name" value="ArfGap"/>
    <property type="match status" value="1"/>
</dbReference>
<keyword evidence="4 9" id="KW-0863">Zinc-finger</keyword>
<feature type="compositionally biased region" description="Polar residues" evidence="11">
    <location>
        <begin position="554"/>
        <end position="568"/>
    </location>
</feature>
<dbReference type="PRINTS" id="PR00405">
    <property type="entry name" value="REVINTRACTNG"/>
</dbReference>
<keyword evidence="2" id="KW-0479">Metal-binding</keyword>
<dbReference type="PROSITE" id="PS50115">
    <property type="entry name" value="ARFGAP"/>
    <property type="match status" value="1"/>
</dbReference>
<evidence type="ECO:0000256" key="8">
    <source>
        <dbReference type="PROSITE-ProRule" id="PRU00023"/>
    </source>
</evidence>
<evidence type="ECO:0000259" key="12">
    <source>
        <dbReference type="PROSITE" id="PS50115"/>
    </source>
</evidence>
<dbReference type="GO" id="GO:0098793">
    <property type="term" value="C:presynapse"/>
    <property type="evidence" value="ECO:0007669"/>
    <property type="project" value="GOC"/>
</dbReference>
<dbReference type="GO" id="GO:0031267">
    <property type="term" value="F:small GTPase binding"/>
    <property type="evidence" value="ECO:0007669"/>
    <property type="project" value="TreeGrafter"/>
</dbReference>
<feature type="compositionally biased region" description="Polar residues" evidence="11">
    <location>
        <begin position="504"/>
        <end position="516"/>
    </location>
</feature>
<feature type="compositionally biased region" description="Low complexity" evidence="11">
    <location>
        <begin position="583"/>
        <end position="593"/>
    </location>
</feature>
<dbReference type="Gene3D" id="1.10.220.150">
    <property type="entry name" value="Arf GTPase activating protein"/>
    <property type="match status" value="1"/>
</dbReference>
<proteinExistence type="predicted"/>
<dbReference type="InterPro" id="IPR002110">
    <property type="entry name" value="Ankyrin_rpt"/>
</dbReference>
<dbReference type="PANTHER" id="PTHR46097:SF4">
    <property type="entry name" value="ARF GTPASE-ACTIVATING PROTEIN GIT2"/>
    <property type="match status" value="1"/>
</dbReference>
<dbReference type="InterPro" id="IPR022018">
    <property type="entry name" value="GIT1_C"/>
</dbReference>
<accession>A0AAN8LXL9</accession>
<evidence type="ECO:0000256" key="5">
    <source>
        <dbReference type="ARBA" id="ARBA00022833"/>
    </source>
</evidence>
<keyword evidence="6 8" id="KW-0040">ANK repeat</keyword>
<dbReference type="InterPro" id="IPR047161">
    <property type="entry name" value="GIT-like"/>
</dbReference>
<dbReference type="GO" id="GO:0008277">
    <property type="term" value="P:regulation of G protein-coupled receptor signaling pathway"/>
    <property type="evidence" value="ECO:0007669"/>
    <property type="project" value="TreeGrafter"/>
</dbReference>
<evidence type="ECO:0000256" key="7">
    <source>
        <dbReference type="ARBA" id="ARBA00023054"/>
    </source>
</evidence>
<keyword evidence="1" id="KW-0343">GTPase activation</keyword>
<evidence type="ECO:0000313" key="13">
    <source>
        <dbReference type="EMBL" id="KAK6312866.1"/>
    </source>
</evidence>
<feature type="coiled-coil region" evidence="10">
    <location>
        <begin position="429"/>
        <end position="470"/>
    </location>
</feature>
<dbReference type="GO" id="GO:0008270">
    <property type="term" value="F:zinc ion binding"/>
    <property type="evidence" value="ECO:0007669"/>
    <property type="project" value="UniProtKB-KW"/>
</dbReference>